<dbReference type="EMBL" id="AZMM01012251">
    <property type="protein sequence ID" value="ETJ33293.1"/>
    <property type="molecule type" value="Genomic_DNA"/>
</dbReference>
<protein>
    <submittedName>
        <fullName evidence="1">Tryptophan synthase alpha chain</fullName>
    </submittedName>
</protein>
<dbReference type="AlphaFoldDB" id="W1XSG4"/>
<accession>W1XSG4</accession>
<proteinExistence type="predicted"/>
<comment type="caution">
    <text evidence="1">The sequence shown here is derived from an EMBL/GenBank/DDBJ whole genome shotgun (WGS) entry which is preliminary data.</text>
</comment>
<feature type="non-terminal residue" evidence="1">
    <location>
        <position position="1"/>
    </location>
</feature>
<gene>
    <name evidence="1" type="ORF">Q604_UNBC12251G0001</name>
</gene>
<organism evidence="1">
    <name type="scientific">human gut metagenome</name>
    <dbReference type="NCBI Taxonomy" id="408170"/>
    <lineage>
        <taxon>unclassified sequences</taxon>
        <taxon>metagenomes</taxon>
        <taxon>organismal metagenomes</taxon>
    </lineage>
</organism>
<evidence type="ECO:0000313" key="1">
    <source>
        <dbReference type="EMBL" id="ETJ33293.1"/>
    </source>
</evidence>
<sequence length="40" mass="4450">IASVADGIVIGSEIVKRIEIDSRKEFITYIKSIRTTLNSL</sequence>
<reference evidence="1" key="1">
    <citation type="submission" date="2013-12" db="EMBL/GenBank/DDBJ databases">
        <title>A Varibaculum cambriense genome reconstructed from a premature infant gut community with otherwise low bacterial novelty that shifts toward anaerobic metabolism during the third week of life.</title>
        <authorList>
            <person name="Brown C.T."/>
            <person name="Sharon I."/>
            <person name="Thomas B.C."/>
            <person name="Castelle C.J."/>
            <person name="Morowitz M.J."/>
            <person name="Banfield J.F."/>
        </authorList>
    </citation>
    <scope>NUCLEOTIDE SEQUENCE</scope>
</reference>
<name>W1XSG4_9ZZZZ</name>